<keyword evidence="1" id="KW-0812">Transmembrane</keyword>
<keyword evidence="3" id="KW-1185">Reference proteome</keyword>
<name>A0AAV0UX55_HYABA</name>
<proteinExistence type="predicted"/>
<dbReference type="AlphaFoldDB" id="A0AAV0UX55"/>
<organism evidence="2 3">
    <name type="scientific">Hyaloperonospora brassicae</name>
    <name type="common">Brassica downy mildew</name>
    <name type="synonym">Peronospora brassicae</name>
    <dbReference type="NCBI Taxonomy" id="162125"/>
    <lineage>
        <taxon>Eukaryota</taxon>
        <taxon>Sar</taxon>
        <taxon>Stramenopiles</taxon>
        <taxon>Oomycota</taxon>
        <taxon>Peronosporomycetes</taxon>
        <taxon>Peronosporales</taxon>
        <taxon>Peronosporaceae</taxon>
        <taxon>Hyaloperonospora</taxon>
    </lineage>
</organism>
<dbReference type="Proteomes" id="UP001162031">
    <property type="component" value="Unassembled WGS sequence"/>
</dbReference>
<protein>
    <submittedName>
        <fullName evidence="2">Uncharacterized protein</fullName>
    </submittedName>
</protein>
<gene>
    <name evidence="2" type="ORF">HBR001_LOCUS8543</name>
</gene>
<accession>A0AAV0UX55</accession>
<keyword evidence="1" id="KW-1133">Transmembrane helix</keyword>
<comment type="caution">
    <text evidence="2">The sequence shown here is derived from an EMBL/GenBank/DDBJ whole genome shotgun (WGS) entry which is preliminary data.</text>
</comment>
<feature type="transmembrane region" description="Helical" evidence="1">
    <location>
        <begin position="6"/>
        <end position="25"/>
    </location>
</feature>
<dbReference type="EMBL" id="CANTFL010001451">
    <property type="protein sequence ID" value="CAI5741562.1"/>
    <property type="molecule type" value="Genomic_DNA"/>
</dbReference>
<keyword evidence="1" id="KW-0472">Membrane</keyword>
<reference evidence="2" key="1">
    <citation type="submission" date="2022-12" db="EMBL/GenBank/DDBJ databases">
        <authorList>
            <person name="Webb A."/>
        </authorList>
    </citation>
    <scope>NUCLEOTIDE SEQUENCE</scope>
    <source>
        <strain evidence="2">Hp1</strain>
    </source>
</reference>
<evidence type="ECO:0000256" key="1">
    <source>
        <dbReference type="SAM" id="Phobius"/>
    </source>
</evidence>
<evidence type="ECO:0000313" key="3">
    <source>
        <dbReference type="Proteomes" id="UP001162031"/>
    </source>
</evidence>
<evidence type="ECO:0000313" key="2">
    <source>
        <dbReference type="EMBL" id="CAI5741562.1"/>
    </source>
</evidence>
<sequence length="263" mass="28305">MLRRVAFFPSGGGAGFLCVLFAGFLTIHCGPYTHIVVTGSLFITAYLPPIDADNDLHVVPTGTHRARQKFAVAVVLLFALVRCSISKSLALETHRMRCVVLSALPGGWLASDGVAQFIGPIAVRSTRPFSRSSAAALLRSGVWTRTRRRSRMSCGLPTSLVLAASASSRCAGASRATTAWVPTHSSDHWKSNCQRCRPARRCRRPRSACDSCSRAVSTVPSGTAFCTECGKAMPSEDASPYVSILQKSSVTMNSKSQAPERWQ</sequence>